<evidence type="ECO:0000256" key="1">
    <source>
        <dbReference type="SAM" id="MobiDB-lite"/>
    </source>
</evidence>
<comment type="caution">
    <text evidence="2">The sequence shown here is derived from an EMBL/GenBank/DDBJ whole genome shotgun (WGS) entry which is preliminary data.</text>
</comment>
<feature type="region of interest" description="Disordered" evidence="1">
    <location>
        <begin position="1"/>
        <end position="23"/>
    </location>
</feature>
<dbReference type="AlphaFoldDB" id="A0A657LTA1"/>
<name>A0A657LTA1_9HYPH</name>
<protein>
    <submittedName>
        <fullName evidence="2">Uncharacterized protein</fullName>
    </submittedName>
</protein>
<feature type="compositionally biased region" description="Low complexity" evidence="1">
    <location>
        <begin position="1"/>
        <end position="10"/>
    </location>
</feature>
<dbReference type="Proteomes" id="UP000182661">
    <property type="component" value="Unassembled WGS sequence"/>
</dbReference>
<evidence type="ECO:0000313" key="3">
    <source>
        <dbReference type="Proteomes" id="UP000182661"/>
    </source>
</evidence>
<sequence length="111" mass="11365">MRQSVASVARGARRSRMPARRGWTGLRLSAGANAGLLVPITGGLVMDGRGMAGLAMGGLISSGRMRAGQVRAGQIGGRAPAHASLLPSALARDAANRPLRIPAWQKPMASA</sequence>
<proteinExistence type="predicted"/>
<reference evidence="2 3" key="1">
    <citation type="submission" date="2016-02" db="EMBL/GenBank/DDBJ databases">
        <title>Genome sequencing of a beta-galactosidase producing bacteria Rhizobium sp. 59.</title>
        <authorList>
            <person name="Wang D."/>
            <person name="Kot W."/>
            <person name="Qin Y."/>
            <person name="Hansen L."/>
            <person name="Naqvi K."/>
            <person name="Rensing C."/>
        </authorList>
    </citation>
    <scope>NUCLEOTIDE SEQUENCE [LARGE SCALE GENOMIC DNA]</scope>
    <source>
        <strain evidence="2 3">59</strain>
    </source>
</reference>
<gene>
    <name evidence="2" type="ORF">AX760_05645</name>
</gene>
<evidence type="ECO:0000313" key="2">
    <source>
        <dbReference type="EMBL" id="OJF93475.1"/>
    </source>
</evidence>
<dbReference type="EMBL" id="LSRP01000107">
    <property type="protein sequence ID" value="OJF93475.1"/>
    <property type="molecule type" value="Genomic_DNA"/>
</dbReference>
<keyword evidence="3" id="KW-1185">Reference proteome</keyword>
<accession>A0A657LTA1</accession>
<organism evidence="2 3">
    <name type="scientific">Pararhizobium antarcticum</name>
    <dbReference type="NCBI Taxonomy" id="1798805"/>
    <lineage>
        <taxon>Bacteria</taxon>
        <taxon>Pseudomonadati</taxon>
        <taxon>Pseudomonadota</taxon>
        <taxon>Alphaproteobacteria</taxon>
        <taxon>Hyphomicrobiales</taxon>
        <taxon>Rhizobiaceae</taxon>
        <taxon>Rhizobium/Agrobacterium group</taxon>
        <taxon>Pararhizobium</taxon>
    </lineage>
</organism>